<dbReference type="Proteomes" id="UP000318336">
    <property type="component" value="Unassembled WGS sequence"/>
</dbReference>
<dbReference type="EMBL" id="VFOK01000001">
    <property type="protein sequence ID" value="TQL34167.1"/>
    <property type="molecule type" value="Genomic_DNA"/>
</dbReference>
<comment type="caution">
    <text evidence="2">The sequence shown here is derived from an EMBL/GenBank/DDBJ whole genome shotgun (WGS) entry which is preliminary data.</text>
</comment>
<accession>A0A542XEB2</accession>
<evidence type="ECO:0000313" key="3">
    <source>
        <dbReference type="Proteomes" id="UP000318336"/>
    </source>
</evidence>
<name>A0A542XEB2_9MICO</name>
<feature type="region of interest" description="Disordered" evidence="1">
    <location>
        <begin position="468"/>
        <end position="501"/>
    </location>
</feature>
<feature type="region of interest" description="Disordered" evidence="1">
    <location>
        <begin position="198"/>
        <end position="253"/>
    </location>
</feature>
<sequence>MFAEREASARFRLPDGREMVVSTQVGVESDGSVRPPRGGRLVETQWRITDQNGVPALVLYQGQDLQRVGLRLAAGGREVDLGGDVAAQADEGSAVLALPGDVDELTATVSYAGRRQSVELFTGRRDAGSFRSLYRARGRTSIDVLDSQLPESGNGGLVWTSWVTAGWQRTPYVAGRGWAPTGREWVVVTDPALEVTSIWGPGDRRTRLEPPQPVSPGGSVGVGRASRLPTGGAGPDQHEIQQPERRVPRGRAGRALRCAGARASLGLHAGGARGRRPAACQVRADLGGPGGGGSGMTATNDSGRAGDGPARSAARAYVRPVAKVLLVAAVIGAVLIWLRPPELEAGQQVRGSAVSIHNGGKSNVALPGGGILRIEAGTVSEVRDGGSTFTADVGRLVGVTWRVDASPVGPAPWPGAAAAELREPATRLLLRVGDRVFPVADGIRSLQSNGSVTTRVPATGEIAVIAEAEGRELPGRSAEPQSGLDRRSEAPDCVPDGADPVTVDGVRLDQVACELRTRRGPWVAGLGWAPQGQEWLVVRGLVRTDHTVGSWDETEGSPTYYRLAAAPALRLSVSGATPQRAARDAAGQAAGESATPSTAYLVPVSSDVEVALSVASRAVKTDLVGPAAAAAPEGVEVALRQIVRIPGG</sequence>
<protein>
    <submittedName>
        <fullName evidence="2">Uncharacterized protein</fullName>
    </submittedName>
</protein>
<proteinExistence type="predicted"/>
<evidence type="ECO:0000256" key="1">
    <source>
        <dbReference type="SAM" id="MobiDB-lite"/>
    </source>
</evidence>
<organism evidence="2 3">
    <name type="scientific">Barrientosiimonas humi</name>
    <dbReference type="NCBI Taxonomy" id="999931"/>
    <lineage>
        <taxon>Bacteria</taxon>
        <taxon>Bacillati</taxon>
        <taxon>Actinomycetota</taxon>
        <taxon>Actinomycetes</taxon>
        <taxon>Micrococcales</taxon>
        <taxon>Dermacoccaceae</taxon>
        <taxon>Barrientosiimonas</taxon>
    </lineage>
</organism>
<keyword evidence="3" id="KW-1185">Reference proteome</keyword>
<evidence type="ECO:0000313" key="2">
    <source>
        <dbReference type="EMBL" id="TQL34167.1"/>
    </source>
</evidence>
<feature type="region of interest" description="Disordered" evidence="1">
    <location>
        <begin position="282"/>
        <end position="310"/>
    </location>
</feature>
<dbReference type="AlphaFoldDB" id="A0A542XEB2"/>
<reference evidence="2 3" key="1">
    <citation type="submission" date="2019-06" db="EMBL/GenBank/DDBJ databases">
        <title>Sequencing the genomes of 1000 actinobacteria strains.</title>
        <authorList>
            <person name="Klenk H.-P."/>
        </authorList>
    </citation>
    <scope>NUCLEOTIDE SEQUENCE [LARGE SCALE GENOMIC DNA]</scope>
    <source>
        <strain evidence="2 3">DSM 24617</strain>
    </source>
</reference>
<gene>
    <name evidence="2" type="ORF">FB554_2327</name>
</gene>
<feature type="compositionally biased region" description="Basic and acidic residues" evidence="1">
    <location>
        <begin position="236"/>
        <end position="247"/>
    </location>
</feature>